<evidence type="ECO:0000256" key="1">
    <source>
        <dbReference type="ARBA" id="ARBA00007092"/>
    </source>
</evidence>
<keyword evidence="11" id="KW-0540">Nuclease</keyword>
<dbReference type="CDD" id="cd09087">
    <property type="entry name" value="Ape1-like_AP-endo"/>
    <property type="match status" value="1"/>
</dbReference>
<feature type="binding site" evidence="6">
    <location>
        <position position="177"/>
    </location>
    <ligand>
        <name>Mg(2+)</name>
        <dbReference type="ChEBI" id="CHEBI:18420"/>
        <label>1</label>
    </ligand>
</feature>
<dbReference type="Proteomes" id="UP000193411">
    <property type="component" value="Unassembled WGS sequence"/>
</dbReference>
<dbReference type="PANTHER" id="PTHR22748:SF6">
    <property type="entry name" value="DNA-(APURINIC OR APYRIMIDINIC SITE) ENDONUCLEASE"/>
    <property type="match status" value="1"/>
</dbReference>
<evidence type="ECO:0000259" key="10">
    <source>
        <dbReference type="Pfam" id="PF03372"/>
    </source>
</evidence>
<keyword evidence="4 6" id="KW-0460">Magnesium</keyword>
<keyword evidence="2 6" id="KW-0479">Metal-binding</keyword>
<keyword evidence="12" id="KW-1185">Reference proteome</keyword>
<dbReference type="SUPFAM" id="SSF56219">
    <property type="entry name" value="DNase I-like"/>
    <property type="match status" value="1"/>
</dbReference>
<keyword evidence="3" id="KW-0378">Hydrolase</keyword>
<feature type="active site" description="Proton acceptor" evidence="5">
    <location>
        <position position="400"/>
    </location>
</feature>
<dbReference type="GO" id="GO:0005634">
    <property type="term" value="C:nucleus"/>
    <property type="evidence" value="ECO:0007669"/>
    <property type="project" value="TreeGrafter"/>
</dbReference>
<feature type="compositionally biased region" description="Low complexity" evidence="9">
    <location>
        <begin position="9"/>
        <end position="40"/>
    </location>
</feature>
<comment type="cofactor">
    <cofactor evidence="6 8">
        <name>Mg(2+)</name>
        <dbReference type="ChEBI" id="CHEBI:18420"/>
    </cofactor>
    <cofactor evidence="6 8">
        <name>Mn(2+)</name>
        <dbReference type="ChEBI" id="CHEBI:29035"/>
    </cofactor>
    <text evidence="6 8">Probably binds two magnesium or manganese ions per subunit.</text>
</comment>
<dbReference type="Gene3D" id="3.60.10.10">
    <property type="entry name" value="Endonuclease/exonuclease/phosphatase"/>
    <property type="match status" value="1"/>
</dbReference>
<dbReference type="EC" id="3.1.-.-" evidence="8"/>
<comment type="caution">
    <text evidence="11">The sequence shown here is derived from an EMBL/GenBank/DDBJ whole genome shotgun (WGS) entry which is preliminary data.</text>
</comment>
<proteinExistence type="inferred from homology"/>
<gene>
    <name evidence="11" type="ORF">BCR44DRAFT_1024454</name>
</gene>
<keyword evidence="8" id="KW-0234">DNA repair</keyword>
<reference evidence="11 12" key="1">
    <citation type="submission" date="2016-07" db="EMBL/GenBank/DDBJ databases">
        <title>Pervasive Adenine N6-methylation of Active Genes in Fungi.</title>
        <authorList>
            <consortium name="DOE Joint Genome Institute"/>
            <person name="Mondo S.J."/>
            <person name="Dannebaum R.O."/>
            <person name="Kuo R.C."/>
            <person name="Labutti K."/>
            <person name="Haridas S."/>
            <person name="Kuo A."/>
            <person name="Salamov A."/>
            <person name="Ahrendt S.R."/>
            <person name="Lipzen A."/>
            <person name="Sullivan W."/>
            <person name="Andreopoulos W.B."/>
            <person name="Clum A."/>
            <person name="Lindquist E."/>
            <person name="Daum C."/>
            <person name="Ramamoorthy G.K."/>
            <person name="Gryganskyi A."/>
            <person name="Culley D."/>
            <person name="Magnuson J.K."/>
            <person name="James T.Y."/>
            <person name="O'Malley M.A."/>
            <person name="Stajich J.E."/>
            <person name="Spatafora J.W."/>
            <person name="Visel A."/>
            <person name="Grigoriev I.V."/>
        </authorList>
    </citation>
    <scope>NUCLEOTIDE SEQUENCE [LARGE SCALE GENOMIC DNA]</scope>
    <source>
        <strain evidence="11 12">PL171</strain>
    </source>
</reference>
<protein>
    <recommendedName>
        <fullName evidence="8">DNA-(apurinic or apyrimidinic site) endonuclease</fullName>
        <ecNumber evidence="8">3.1.-.-</ecNumber>
    </recommendedName>
</protein>
<sequence length="422" mass="45879">MPPKRKASARLAAAASQDSHPTSDSQSSTVTDSQASTATSLDADDNNNLGATPPKPKHTRKRLTDPSTSQPPTLADDPADDSQATTTAQFDSQLSDYHGTDGSSQASTFDSQLSSTAGVLAHIPTNTTLPADIEPTPVPDGHVKIVTLNVGGFNAAMKKGLDKYMAAEAADIVCLQEVKLNSDPDPDTVASLADYPHRYFHHCTAKRGYAGTAVLSKVEPISSTLGLPDGSDNEGRVITLEFNTWYLVATYVMNAGQGLKRLDEKMQWNAKLRTYVKELDQCKPVVWCGDLNVAHCEGDLARPKTNAKTAGFTPTERADFSSTLASVNLRDVWRDQHPDPCQQFTYFSYRFQCRAKRIGWRLDYFVVSARLLEGSEADVDVDVDLGQCTIRDDMYGMSDHVPVVLTLRAGSQDDADGKREEA</sequence>
<dbReference type="InterPro" id="IPR020847">
    <property type="entry name" value="AP_endonuclease_F1_BS"/>
</dbReference>
<feature type="region of interest" description="Disordered" evidence="9">
    <location>
        <begin position="1"/>
        <end position="85"/>
    </location>
</feature>
<dbReference type="GO" id="GO:0003906">
    <property type="term" value="F:DNA-(apurinic or apyrimidinic site) endonuclease activity"/>
    <property type="evidence" value="ECO:0007669"/>
    <property type="project" value="TreeGrafter"/>
</dbReference>
<evidence type="ECO:0000256" key="4">
    <source>
        <dbReference type="ARBA" id="ARBA00022842"/>
    </source>
</evidence>
<feature type="binding site" evidence="6">
    <location>
        <position position="399"/>
    </location>
    <ligand>
        <name>Mg(2+)</name>
        <dbReference type="ChEBI" id="CHEBI:18420"/>
        <label>1</label>
    </ligand>
</feature>
<feature type="site" description="Important for catalytic activity" evidence="7">
    <location>
        <position position="363"/>
    </location>
</feature>
<accession>A0A1Y2HVJ0</accession>
<evidence type="ECO:0000313" key="11">
    <source>
        <dbReference type="EMBL" id="ORZ37713.1"/>
    </source>
</evidence>
<evidence type="ECO:0000256" key="3">
    <source>
        <dbReference type="ARBA" id="ARBA00022801"/>
    </source>
</evidence>
<feature type="binding site" evidence="6">
    <location>
        <position position="149"/>
    </location>
    <ligand>
        <name>Mg(2+)</name>
        <dbReference type="ChEBI" id="CHEBI:18420"/>
        <label>1</label>
    </ligand>
</feature>
<keyword evidence="11" id="KW-0269">Exonuclease</keyword>
<feature type="binding site" evidence="6">
    <location>
        <position position="290"/>
    </location>
    <ligand>
        <name>Mg(2+)</name>
        <dbReference type="ChEBI" id="CHEBI:18420"/>
        <label>1</label>
    </ligand>
</feature>
<dbReference type="InterPro" id="IPR004808">
    <property type="entry name" value="AP_endonuc_1"/>
</dbReference>
<evidence type="ECO:0000256" key="8">
    <source>
        <dbReference type="RuleBase" id="RU362131"/>
    </source>
</evidence>
<dbReference type="Pfam" id="PF03372">
    <property type="entry name" value="Exo_endo_phos"/>
    <property type="match status" value="1"/>
</dbReference>
<dbReference type="STRING" id="765915.A0A1Y2HVJ0"/>
<dbReference type="AlphaFoldDB" id="A0A1Y2HVJ0"/>
<keyword evidence="6" id="KW-0464">Manganese</keyword>
<dbReference type="GO" id="GO:0008311">
    <property type="term" value="F:double-stranded DNA 3'-5' DNA exonuclease activity"/>
    <property type="evidence" value="ECO:0007669"/>
    <property type="project" value="TreeGrafter"/>
</dbReference>
<dbReference type="GO" id="GO:0003677">
    <property type="term" value="F:DNA binding"/>
    <property type="evidence" value="ECO:0007669"/>
    <property type="project" value="InterPro"/>
</dbReference>
<organism evidence="11 12">
    <name type="scientific">Catenaria anguillulae PL171</name>
    <dbReference type="NCBI Taxonomy" id="765915"/>
    <lineage>
        <taxon>Eukaryota</taxon>
        <taxon>Fungi</taxon>
        <taxon>Fungi incertae sedis</taxon>
        <taxon>Blastocladiomycota</taxon>
        <taxon>Blastocladiomycetes</taxon>
        <taxon>Blastocladiales</taxon>
        <taxon>Catenariaceae</taxon>
        <taxon>Catenaria</taxon>
    </lineage>
</organism>
<dbReference type="PROSITE" id="PS00726">
    <property type="entry name" value="AP_NUCLEASE_F1_1"/>
    <property type="match status" value="1"/>
</dbReference>
<dbReference type="InterPro" id="IPR005135">
    <property type="entry name" value="Endo/exonuclease/phosphatase"/>
</dbReference>
<feature type="site" description="Transition state stabilizer" evidence="7">
    <location>
        <position position="292"/>
    </location>
</feature>
<dbReference type="OrthoDB" id="498125at2759"/>
<feature type="site" description="Interaction with DNA substrate" evidence="7">
    <location>
        <position position="400"/>
    </location>
</feature>
<dbReference type="EMBL" id="MCFL01000011">
    <property type="protein sequence ID" value="ORZ37713.1"/>
    <property type="molecule type" value="Genomic_DNA"/>
</dbReference>
<comment type="similarity">
    <text evidence="1 8">Belongs to the DNA repair enzymes AP/ExoA family.</text>
</comment>
<dbReference type="NCBIfam" id="TIGR00195">
    <property type="entry name" value="exoDNase_III"/>
    <property type="match status" value="1"/>
</dbReference>
<dbReference type="GO" id="GO:0008081">
    <property type="term" value="F:phosphoric diester hydrolase activity"/>
    <property type="evidence" value="ECO:0007669"/>
    <property type="project" value="TreeGrafter"/>
</dbReference>
<dbReference type="NCBIfam" id="TIGR00633">
    <property type="entry name" value="xth"/>
    <property type="match status" value="1"/>
</dbReference>
<evidence type="ECO:0000256" key="7">
    <source>
        <dbReference type="PIRSR" id="PIRSR604808-3"/>
    </source>
</evidence>
<evidence type="ECO:0000256" key="9">
    <source>
        <dbReference type="SAM" id="MobiDB-lite"/>
    </source>
</evidence>
<feature type="binding site" evidence="6">
    <location>
        <position position="400"/>
    </location>
    <ligand>
        <name>Mg(2+)</name>
        <dbReference type="ChEBI" id="CHEBI:18420"/>
        <label>1</label>
    </ligand>
</feature>
<evidence type="ECO:0000256" key="5">
    <source>
        <dbReference type="PIRSR" id="PIRSR604808-1"/>
    </source>
</evidence>
<keyword evidence="11" id="KW-0255">Endonuclease</keyword>
<dbReference type="GO" id="GO:0046872">
    <property type="term" value="F:metal ion binding"/>
    <property type="evidence" value="ECO:0007669"/>
    <property type="project" value="UniProtKB-KW"/>
</dbReference>
<dbReference type="PROSITE" id="PS51435">
    <property type="entry name" value="AP_NUCLEASE_F1_4"/>
    <property type="match status" value="1"/>
</dbReference>
<feature type="binding site" evidence="6">
    <location>
        <position position="292"/>
    </location>
    <ligand>
        <name>Mg(2+)</name>
        <dbReference type="ChEBI" id="CHEBI:18420"/>
        <label>1</label>
    </ligand>
</feature>
<feature type="active site" evidence="5">
    <location>
        <position position="251"/>
    </location>
</feature>
<evidence type="ECO:0000256" key="2">
    <source>
        <dbReference type="ARBA" id="ARBA00022723"/>
    </source>
</evidence>
<dbReference type="InterPro" id="IPR036691">
    <property type="entry name" value="Endo/exonu/phosph_ase_sf"/>
</dbReference>
<keyword evidence="8" id="KW-0227">DNA damage</keyword>
<feature type="domain" description="Endonuclease/exonuclease/phosphatase" evidence="10">
    <location>
        <begin position="146"/>
        <end position="400"/>
    </location>
</feature>
<evidence type="ECO:0000256" key="6">
    <source>
        <dbReference type="PIRSR" id="PIRSR604808-2"/>
    </source>
</evidence>
<name>A0A1Y2HVJ0_9FUNG</name>
<feature type="active site" description="Proton donor/acceptor" evidence="5">
    <location>
        <position position="290"/>
    </location>
</feature>
<dbReference type="PANTHER" id="PTHR22748">
    <property type="entry name" value="AP ENDONUCLEASE"/>
    <property type="match status" value="1"/>
</dbReference>
<evidence type="ECO:0000313" key="12">
    <source>
        <dbReference type="Proteomes" id="UP000193411"/>
    </source>
</evidence>
<dbReference type="GO" id="GO:0006284">
    <property type="term" value="P:base-excision repair"/>
    <property type="evidence" value="ECO:0007669"/>
    <property type="project" value="TreeGrafter"/>
</dbReference>